<dbReference type="InterPro" id="IPR000326">
    <property type="entry name" value="PAP2/HPO"/>
</dbReference>
<keyword evidence="1" id="KW-0812">Transmembrane</keyword>
<dbReference type="SUPFAM" id="SSF48317">
    <property type="entry name" value="Acid phosphatase/Vanadium-dependent haloperoxidase"/>
    <property type="match status" value="1"/>
</dbReference>
<feature type="domain" description="Phosphatidic acid phosphatase type 2/haloperoxidase" evidence="2">
    <location>
        <begin position="126"/>
        <end position="227"/>
    </location>
</feature>
<evidence type="ECO:0000256" key="1">
    <source>
        <dbReference type="SAM" id="Phobius"/>
    </source>
</evidence>
<evidence type="ECO:0000313" key="3">
    <source>
        <dbReference type="EMBL" id="UYQ94071.1"/>
    </source>
</evidence>
<feature type="transmembrane region" description="Helical" evidence="1">
    <location>
        <begin position="208"/>
        <end position="230"/>
    </location>
</feature>
<organism evidence="3 4">
    <name type="scientific">Chitinophaga horti</name>
    <dbReference type="NCBI Taxonomy" id="2920382"/>
    <lineage>
        <taxon>Bacteria</taxon>
        <taxon>Pseudomonadati</taxon>
        <taxon>Bacteroidota</taxon>
        <taxon>Chitinophagia</taxon>
        <taxon>Chitinophagales</taxon>
        <taxon>Chitinophagaceae</taxon>
        <taxon>Chitinophaga</taxon>
    </lineage>
</organism>
<dbReference type="SMART" id="SM00014">
    <property type="entry name" value="acidPPc"/>
    <property type="match status" value="1"/>
</dbReference>
<dbReference type="EMBL" id="CP107006">
    <property type="protein sequence ID" value="UYQ94071.1"/>
    <property type="molecule type" value="Genomic_DNA"/>
</dbReference>
<keyword evidence="4" id="KW-1185">Reference proteome</keyword>
<dbReference type="Gene3D" id="1.20.144.10">
    <property type="entry name" value="Phosphatidic acid phosphatase type 2/haloperoxidase"/>
    <property type="match status" value="1"/>
</dbReference>
<proteinExistence type="predicted"/>
<dbReference type="Pfam" id="PF01569">
    <property type="entry name" value="PAP2"/>
    <property type="match status" value="1"/>
</dbReference>
<sequence>MSGKSISVLILFVLTGTGAARCQSGQLPDSILRPTIKWKMQQTPAEKPFSRRAFLVPATMVVFGAVAAASDGGLRNIDFHMKEEIYTEELPRRTKIDNVLQFTPAAGAFLLDVAGVKGKNNLRDRAMIFGMSMAIMNATVFTTKRLTQQHRPDGSNFSSFPSGHTANAFAGAELLRREFSEVSPLYGIAGYAVAATTGYMRIRNNKHWFSDVVAGAGVGILSTDLAYYLYPKIRNKIFKSDNPTATTFIMPTYSSGSFGFSFSKTF</sequence>
<dbReference type="RefSeq" id="WP_264282028.1">
    <property type="nucleotide sequence ID" value="NZ_CP107006.1"/>
</dbReference>
<name>A0ABY6J326_9BACT</name>
<accession>A0ABY6J326</accession>
<dbReference type="CDD" id="cd03394">
    <property type="entry name" value="PAP2_like_5"/>
    <property type="match status" value="1"/>
</dbReference>
<evidence type="ECO:0000313" key="4">
    <source>
        <dbReference type="Proteomes" id="UP001162741"/>
    </source>
</evidence>
<keyword evidence="1" id="KW-0472">Membrane</keyword>
<reference evidence="3" key="1">
    <citation type="submission" date="2022-10" db="EMBL/GenBank/DDBJ databases">
        <title>Chitinophaga sp. nov., isolated from soil.</title>
        <authorList>
            <person name="Jeon C.O."/>
        </authorList>
    </citation>
    <scope>NUCLEOTIDE SEQUENCE</scope>
    <source>
        <strain evidence="3">R8</strain>
    </source>
</reference>
<keyword evidence="1" id="KW-1133">Transmembrane helix</keyword>
<protein>
    <submittedName>
        <fullName evidence="3">Phosphatase PAP2 family protein</fullName>
    </submittedName>
</protein>
<dbReference type="Proteomes" id="UP001162741">
    <property type="component" value="Chromosome"/>
</dbReference>
<evidence type="ECO:0000259" key="2">
    <source>
        <dbReference type="SMART" id="SM00014"/>
    </source>
</evidence>
<gene>
    <name evidence="3" type="ORF">MKQ68_03070</name>
</gene>
<dbReference type="InterPro" id="IPR036938">
    <property type="entry name" value="PAP2/HPO_sf"/>
</dbReference>